<sequence>MTTQQEISRPDKVLYPESGYTKADLAEYYEFVAEWMLPHLAGRPLVLHRFPDGIGKSGFYQKQAPEHLPDFVETTTVASGNERGSVRHLMVDDVDTLRYLADQACLELHRWLSRADGIDEPDLLVMDIDPPDDVDLAVLRRTVRATSELLEDLGLSTYLMATGGSGYHVVSPLDRSASFDDVRELVRGVAARLAADAPDELTTEQRIAARRGRIFLDTNRNAYGQTAVSPYSPRARPGAPVATPIEMKELGKVTPGGYDLRSVRRRLAQKGDPWARIHDDARSAMDARRRLDERA</sequence>
<dbReference type="NCBIfam" id="TIGR02778">
    <property type="entry name" value="ligD_pol"/>
    <property type="match status" value="1"/>
</dbReference>
<dbReference type="InterPro" id="IPR014145">
    <property type="entry name" value="LigD_pol_dom"/>
</dbReference>
<dbReference type="Pfam" id="PF21686">
    <property type="entry name" value="LigD_Prim-Pol"/>
    <property type="match status" value="1"/>
</dbReference>
<comment type="caution">
    <text evidence="2">The sequence shown here is derived from an EMBL/GenBank/DDBJ whole genome shotgun (WGS) entry which is preliminary data.</text>
</comment>
<dbReference type="EC" id="6.5.1.1" evidence="2"/>
<dbReference type="CDD" id="cd04861">
    <property type="entry name" value="LigD_Pol_like"/>
    <property type="match status" value="1"/>
</dbReference>
<evidence type="ECO:0000313" key="2">
    <source>
        <dbReference type="EMBL" id="MCH6170217.1"/>
    </source>
</evidence>
<dbReference type="Gene3D" id="3.90.920.10">
    <property type="entry name" value="DNA primase, PRIM domain"/>
    <property type="match status" value="1"/>
</dbReference>
<organism evidence="2 3">
    <name type="scientific">Pseudonocardia alaniniphila</name>
    <dbReference type="NCBI Taxonomy" id="75291"/>
    <lineage>
        <taxon>Bacteria</taxon>
        <taxon>Bacillati</taxon>
        <taxon>Actinomycetota</taxon>
        <taxon>Actinomycetes</taxon>
        <taxon>Pseudonocardiales</taxon>
        <taxon>Pseudonocardiaceae</taxon>
        <taxon>Pseudonocardia</taxon>
    </lineage>
</organism>
<dbReference type="PANTHER" id="PTHR42705:SF2">
    <property type="entry name" value="BIFUNCTIONAL NON-HOMOLOGOUS END JOINING PROTEIN LIGD"/>
    <property type="match status" value="1"/>
</dbReference>
<gene>
    <name evidence="2" type="primary">ligD</name>
    <name evidence="2" type="ORF">MMF94_31330</name>
</gene>
<keyword evidence="2" id="KW-0436">Ligase</keyword>
<feature type="domain" description="DNA ligase D polymerase" evidence="1">
    <location>
        <begin position="21"/>
        <end position="274"/>
    </location>
</feature>
<accession>A0ABS9TNV5</accession>
<dbReference type="PANTHER" id="PTHR42705">
    <property type="entry name" value="BIFUNCTIONAL NON-HOMOLOGOUS END JOINING PROTEIN LIGD"/>
    <property type="match status" value="1"/>
</dbReference>
<keyword evidence="3" id="KW-1185">Reference proteome</keyword>
<proteinExistence type="predicted"/>
<reference evidence="2 3" key="1">
    <citation type="submission" date="2022-03" db="EMBL/GenBank/DDBJ databases">
        <title>Pseudonocardia alaer sp. nov., a novel actinomycete isolated from reed forest soil.</title>
        <authorList>
            <person name="Wang L."/>
        </authorList>
    </citation>
    <scope>NUCLEOTIDE SEQUENCE [LARGE SCALE GENOMIC DNA]</scope>
    <source>
        <strain evidence="2 3">Y-16303</strain>
    </source>
</reference>
<dbReference type="GO" id="GO:0003910">
    <property type="term" value="F:DNA ligase (ATP) activity"/>
    <property type="evidence" value="ECO:0007669"/>
    <property type="project" value="UniProtKB-EC"/>
</dbReference>
<protein>
    <submittedName>
        <fullName evidence="2">Non-homologous end-joining DNA ligase</fullName>
        <ecNumber evidence="2">6.5.1.1</ecNumber>
    </submittedName>
</protein>
<name>A0ABS9TNV5_9PSEU</name>
<evidence type="ECO:0000313" key="3">
    <source>
        <dbReference type="Proteomes" id="UP001299970"/>
    </source>
</evidence>
<dbReference type="InterPro" id="IPR052171">
    <property type="entry name" value="NHEJ_LigD"/>
</dbReference>
<dbReference type="EMBL" id="JAKXMK010000031">
    <property type="protein sequence ID" value="MCH6170217.1"/>
    <property type="molecule type" value="Genomic_DNA"/>
</dbReference>
<dbReference type="Proteomes" id="UP001299970">
    <property type="component" value="Unassembled WGS sequence"/>
</dbReference>
<evidence type="ECO:0000259" key="1">
    <source>
        <dbReference type="Pfam" id="PF21686"/>
    </source>
</evidence>
<dbReference type="RefSeq" id="WP_241041030.1">
    <property type="nucleotide sequence ID" value="NZ_BAAAJF010000063.1"/>
</dbReference>